<sequence length="188" mass="20874">MASNHNQETPEPSAAPPPTYGSLMSKEPIYYLTTLNEQQLQMIVQSAPPHLRTTFSDPPTKPQLLADLFRLRQAEAAMSSDPQAVMQDLEKLLSTSQDGLRKMTNDDPNELKRMMNSALKADATLSPREIPENPLEAGMVAIERQYLSYRQSTPHSAQRRQGSQHRIASILPGLLRGNLQPTENRGGA</sequence>
<dbReference type="EMBL" id="NBIV01000187">
    <property type="protein sequence ID" value="PXF41891.1"/>
    <property type="molecule type" value="Genomic_DNA"/>
</dbReference>
<evidence type="ECO:0000256" key="1">
    <source>
        <dbReference type="SAM" id="MobiDB-lite"/>
    </source>
</evidence>
<protein>
    <submittedName>
        <fullName evidence="2">Uncharacterized protein</fullName>
    </submittedName>
</protein>
<comment type="caution">
    <text evidence="2">The sequence shown here is derived from an EMBL/GenBank/DDBJ whole genome shotgun (WGS) entry which is preliminary data.</text>
</comment>
<evidence type="ECO:0000313" key="3">
    <source>
        <dbReference type="Proteomes" id="UP000247409"/>
    </source>
</evidence>
<dbReference type="AlphaFoldDB" id="A0A2V3IIJ3"/>
<accession>A0A2V3IIJ3</accession>
<feature type="region of interest" description="Disordered" evidence="1">
    <location>
        <begin position="1"/>
        <end position="23"/>
    </location>
</feature>
<reference evidence="2 3" key="1">
    <citation type="journal article" date="2018" name="Mol. Biol. Evol.">
        <title>Analysis of the draft genome of the red seaweed Gracilariopsis chorda provides insights into genome size evolution in Rhodophyta.</title>
        <authorList>
            <person name="Lee J."/>
            <person name="Yang E.C."/>
            <person name="Graf L."/>
            <person name="Yang J.H."/>
            <person name="Qiu H."/>
            <person name="Zel Zion U."/>
            <person name="Chan C.X."/>
            <person name="Stephens T.G."/>
            <person name="Weber A.P.M."/>
            <person name="Boo G.H."/>
            <person name="Boo S.M."/>
            <person name="Kim K.M."/>
            <person name="Shin Y."/>
            <person name="Jung M."/>
            <person name="Lee S.J."/>
            <person name="Yim H.S."/>
            <person name="Lee J.H."/>
            <person name="Bhattacharya D."/>
            <person name="Yoon H.S."/>
        </authorList>
    </citation>
    <scope>NUCLEOTIDE SEQUENCE [LARGE SCALE GENOMIC DNA]</scope>
    <source>
        <strain evidence="2 3">SKKU-2015</strain>
        <tissue evidence="2">Whole body</tissue>
    </source>
</reference>
<organism evidence="2 3">
    <name type="scientific">Gracilariopsis chorda</name>
    <dbReference type="NCBI Taxonomy" id="448386"/>
    <lineage>
        <taxon>Eukaryota</taxon>
        <taxon>Rhodophyta</taxon>
        <taxon>Florideophyceae</taxon>
        <taxon>Rhodymeniophycidae</taxon>
        <taxon>Gracilariales</taxon>
        <taxon>Gracilariaceae</taxon>
        <taxon>Gracilariopsis</taxon>
    </lineage>
</organism>
<name>A0A2V3IIJ3_9FLOR</name>
<evidence type="ECO:0000313" key="2">
    <source>
        <dbReference type="EMBL" id="PXF41891.1"/>
    </source>
</evidence>
<gene>
    <name evidence="2" type="ORF">BWQ96_08393</name>
</gene>
<dbReference type="Proteomes" id="UP000247409">
    <property type="component" value="Unassembled WGS sequence"/>
</dbReference>
<keyword evidence="3" id="KW-1185">Reference proteome</keyword>
<proteinExistence type="predicted"/>